<dbReference type="HOGENOM" id="CLU_043741_3_1_1"/>
<feature type="compositionally biased region" description="Polar residues" evidence="1">
    <location>
        <begin position="138"/>
        <end position="172"/>
    </location>
</feature>
<feature type="compositionally biased region" description="Basic and acidic residues" evidence="1">
    <location>
        <begin position="53"/>
        <end position="66"/>
    </location>
</feature>
<dbReference type="AlphaFoldDB" id="M1DD86"/>
<dbReference type="EnsemblPlants" id="PGSC0003DMT400087138">
    <property type="protein sequence ID" value="PGSC0003DMT400087138"/>
    <property type="gene ID" value="PGSC0003DMG400036709"/>
</dbReference>
<feature type="compositionally biased region" description="Polar residues" evidence="1">
    <location>
        <begin position="67"/>
        <end position="79"/>
    </location>
</feature>
<organism evidence="2 3">
    <name type="scientific">Solanum tuberosum</name>
    <name type="common">Potato</name>
    <dbReference type="NCBI Taxonomy" id="4113"/>
    <lineage>
        <taxon>Eukaryota</taxon>
        <taxon>Viridiplantae</taxon>
        <taxon>Streptophyta</taxon>
        <taxon>Embryophyta</taxon>
        <taxon>Tracheophyta</taxon>
        <taxon>Spermatophyta</taxon>
        <taxon>Magnoliopsida</taxon>
        <taxon>eudicotyledons</taxon>
        <taxon>Gunneridae</taxon>
        <taxon>Pentapetalae</taxon>
        <taxon>asterids</taxon>
        <taxon>lamiids</taxon>
        <taxon>Solanales</taxon>
        <taxon>Solanaceae</taxon>
        <taxon>Solanoideae</taxon>
        <taxon>Solaneae</taxon>
        <taxon>Solanum</taxon>
    </lineage>
</organism>
<reference evidence="2" key="2">
    <citation type="submission" date="2015-06" db="UniProtKB">
        <authorList>
            <consortium name="EnsemblPlants"/>
        </authorList>
    </citation>
    <scope>IDENTIFICATION</scope>
    <source>
        <strain evidence="2">DM1-3 516 R44</strain>
    </source>
</reference>
<name>M1DD86_SOLTU</name>
<sequence length="190" mass="21008">MMVDQHGPSVNRRAQMNKFIYGVSNLVKIECRNDMLLENMSISRLRTDAQQVEGDKLREQAKENKQARTGNYDYSQQKFSTPAPSSASVPSSKFRQDQKGRASGSKSQGSVSGAKTYPTCPKCGKTIRGQGGDGKAHSITSEAPTSRSTQQHNSSGTSGRQRQNRLYSLQARQDQEDSPDVVIDWYVTSL</sequence>
<dbReference type="PaxDb" id="4113-PGSC0003DMT400087138"/>
<dbReference type="Proteomes" id="UP000011115">
    <property type="component" value="Unassembled WGS sequence"/>
</dbReference>
<dbReference type="InParanoid" id="M1DD86"/>
<accession>M1DD86</accession>
<feature type="region of interest" description="Disordered" evidence="1">
    <location>
        <begin position="51"/>
        <end position="180"/>
    </location>
</feature>
<feature type="compositionally biased region" description="Polar residues" evidence="1">
    <location>
        <begin position="104"/>
        <end position="113"/>
    </location>
</feature>
<proteinExistence type="predicted"/>
<evidence type="ECO:0000313" key="3">
    <source>
        <dbReference type="Proteomes" id="UP000011115"/>
    </source>
</evidence>
<reference evidence="3" key="1">
    <citation type="journal article" date="2011" name="Nature">
        <title>Genome sequence and analysis of the tuber crop potato.</title>
        <authorList>
            <consortium name="The Potato Genome Sequencing Consortium"/>
        </authorList>
    </citation>
    <scope>NUCLEOTIDE SEQUENCE [LARGE SCALE GENOMIC DNA]</scope>
    <source>
        <strain evidence="3">cv. DM1-3 516 R44</strain>
    </source>
</reference>
<protein>
    <submittedName>
        <fullName evidence="2">Gag-pol polyprotein</fullName>
    </submittedName>
</protein>
<evidence type="ECO:0000256" key="1">
    <source>
        <dbReference type="SAM" id="MobiDB-lite"/>
    </source>
</evidence>
<keyword evidence="3" id="KW-1185">Reference proteome</keyword>
<evidence type="ECO:0000313" key="2">
    <source>
        <dbReference type="EnsemblPlants" id="PGSC0003DMT400087138"/>
    </source>
</evidence>
<feature type="compositionally biased region" description="Low complexity" evidence="1">
    <location>
        <begin position="80"/>
        <end position="92"/>
    </location>
</feature>
<dbReference type="Gramene" id="PGSC0003DMT400087138">
    <property type="protein sequence ID" value="PGSC0003DMT400087138"/>
    <property type="gene ID" value="PGSC0003DMG400036709"/>
</dbReference>